<evidence type="ECO:0000256" key="1">
    <source>
        <dbReference type="SAM" id="MobiDB-lite"/>
    </source>
</evidence>
<evidence type="ECO:0000313" key="3">
    <source>
        <dbReference type="Proteomes" id="UP000040578"/>
    </source>
</evidence>
<feature type="compositionally biased region" description="Low complexity" evidence="1">
    <location>
        <begin position="219"/>
        <end position="238"/>
    </location>
</feature>
<dbReference type="RefSeq" id="WP_049602386.1">
    <property type="nucleotide sequence ID" value="NZ_CPYD01000024.1"/>
</dbReference>
<dbReference type="Proteomes" id="UP000040578">
    <property type="component" value="Unassembled WGS sequence"/>
</dbReference>
<comment type="caution">
    <text evidence="2">The sequence shown here is derived from an EMBL/GenBank/DDBJ whole genome shotgun (WGS) entry which is preliminary data.</text>
</comment>
<dbReference type="InterPro" id="IPR037026">
    <property type="entry name" value="Vgr_OB-fold_dom_sf"/>
</dbReference>
<dbReference type="EMBL" id="CPYD01000024">
    <property type="protein sequence ID" value="CNF28480.1"/>
    <property type="molecule type" value="Genomic_DNA"/>
</dbReference>
<protein>
    <submittedName>
        <fullName evidence="2">Bacteriophage (Baseplate assembly) protein</fullName>
    </submittedName>
</protein>
<evidence type="ECO:0000313" key="2">
    <source>
        <dbReference type="EMBL" id="CNF28480.1"/>
    </source>
</evidence>
<feature type="region of interest" description="Disordered" evidence="1">
    <location>
        <begin position="212"/>
        <end position="238"/>
    </location>
</feature>
<proteinExistence type="predicted"/>
<gene>
    <name evidence="2" type="ORF">ERS137967_03731</name>
</gene>
<name>A0ABM9SMZ9_9GAMM</name>
<dbReference type="Gene3D" id="2.40.50.230">
    <property type="entry name" value="Gp5 N-terminal domain"/>
    <property type="match status" value="1"/>
</dbReference>
<organism evidence="2 3">
    <name type="scientific">Yersinia nurmii</name>
    <dbReference type="NCBI Taxonomy" id="685706"/>
    <lineage>
        <taxon>Bacteria</taxon>
        <taxon>Pseudomonadati</taxon>
        <taxon>Pseudomonadota</taxon>
        <taxon>Gammaproteobacteria</taxon>
        <taxon>Enterobacterales</taxon>
        <taxon>Yersiniaceae</taxon>
        <taxon>Yersinia</taxon>
    </lineage>
</organism>
<reference evidence="2 3" key="1">
    <citation type="submission" date="2015-03" db="EMBL/GenBank/DDBJ databases">
        <authorList>
            <consortium name="Pathogen Informatics"/>
            <person name="Murphy D."/>
        </authorList>
    </citation>
    <scope>NUCLEOTIDE SEQUENCE [LARGE SCALE GENOMIC DNA]</scope>
    <source>
        <strain evidence="3">type strain: CIP110231</strain>
    </source>
</reference>
<sequence>MADQVPYSQASNQSNDADAFASSFGKMLTSSYFINIVTITAVRGQAPNLVVDAIPLVADVRSSDGGIISGSQIYNIPVWRLQRGGSAIIMDPVVGDIGLIAVCDNDISIVRANRKESVPGSGRKHSRSDAIYLGGLLNSQPTQFIEFADGAINITSPNPVNITCTKATIIAPDGVEMETSLLHVTGEIKADGNITDNARSQSASLKTLRDKYDGHKHPVTGVQTGSSTVTSNVTDSPA</sequence>
<accession>A0ABM9SMZ9</accession>
<keyword evidence="3" id="KW-1185">Reference proteome</keyword>